<dbReference type="Gene3D" id="3.30.1490.20">
    <property type="entry name" value="ATP-grasp fold, A domain"/>
    <property type="match status" value="1"/>
</dbReference>
<dbReference type="InterPro" id="IPR000291">
    <property type="entry name" value="D-Ala_lig_Van_CS"/>
</dbReference>
<organism evidence="2 3">
    <name type="scientific">Glycomyces paridis</name>
    <dbReference type="NCBI Taxonomy" id="2126555"/>
    <lineage>
        <taxon>Bacteria</taxon>
        <taxon>Bacillati</taxon>
        <taxon>Actinomycetota</taxon>
        <taxon>Actinomycetes</taxon>
        <taxon>Glycomycetales</taxon>
        <taxon>Glycomycetaceae</taxon>
        <taxon>Glycomyces</taxon>
    </lineage>
</organism>
<keyword evidence="3" id="KW-1185">Reference proteome</keyword>
<dbReference type="PANTHER" id="PTHR23132:SF25">
    <property type="entry name" value="D-ALANINE--D-ALANINE LIGASE A"/>
    <property type="match status" value="1"/>
</dbReference>
<dbReference type="InterPro" id="IPR013815">
    <property type="entry name" value="ATP_grasp_subdomain_1"/>
</dbReference>
<evidence type="ECO:0000259" key="1">
    <source>
        <dbReference type="Pfam" id="PF01820"/>
    </source>
</evidence>
<dbReference type="PANTHER" id="PTHR23132">
    <property type="entry name" value="D-ALANINE--D-ALANINE LIGASE"/>
    <property type="match status" value="1"/>
</dbReference>
<protein>
    <submittedName>
        <fullName evidence="2">D-alanine--(R)-lactate ligase</fullName>
    </submittedName>
</protein>
<dbReference type="InterPro" id="IPR011127">
    <property type="entry name" value="Dala_Dala_lig_N"/>
</dbReference>
<dbReference type="GO" id="GO:0009252">
    <property type="term" value="P:peptidoglycan biosynthetic process"/>
    <property type="evidence" value="ECO:0007669"/>
    <property type="project" value="TreeGrafter"/>
</dbReference>
<gene>
    <name evidence="2" type="ORF">E9998_08360</name>
</gene>
<dbReference type="GO" id="GO:0005829">
    <property type="term" value="C:cytosol"/>
    <property type="evidence" value="ECO:0007669"/>
    <property type="project" value="TreeGrafter"/>
</dbReference>
<dbReference type="SUPFAM" id="SSF52440">
    <property type="entry name" value="PreATP-grasp domain"/>
    <property type="match status" value="1"/>
</dbReference>
<keyword evidence="2" id="KW-0436">Ligase</keyword>
<reference evidence="2 3" key="1">
    <citation type="journal article" date="2018" name="Int. J. Syst. Evol. Microbiol.">
        <title>Glycomyces paridis sp. nov., isolated from the medicinal plant Paris polyphylla.</title>
        <authorList>
            <person name="Fang X.M."/>
            <person name="Bai J.L."/>
            <person name="Su J."/>
            <person name="Zhao L.L."/>
            <person name="Liu H.Y."/>
            <person name="Ma B.P."/>
            <person name="Zhang Y.Q."/>
            <person name="Yu L.Y."/>
        </authorList>
    </citation>
    <scope>NUCLEOTIDE SEQUENCE [LARGE SCALE GENOMIC DNA]</scope>
    <source>
        <strain evidence="2 3">CPCC 204357</strain>
    </source>
</reference>
<dbReference type="PROSITE" id="PS00843">
    <property type="entry name" value="DALA_DALA_LIGASE_1"/>
    <property type="match status" value="1"/>
</dbReference>
<feature type="domain" description="D-alanine--D-alanine ligase N-terminal" evidence="1">
    <location>
        <begin position="6"/>
        <end position="121"/>
    </location>
</feature>
<evidence type="ECO:0000313" key="3">
    <source>
        <dbReference type="Proteomes" id="UP000305792"/>
    </source>
</evidence>
<name>A0A4S8PGK7_9ACTN</name>
<dbReference type="Gene3D" id="3.30.470.20">
    <property type="entry name" value="ATP-grasp fold, B domain"/>
    <property type="match status" value="1"/>
</dbReference>
<sequence>MARKTIGVLFGGSAEEHPVSVKSAREVARALDGSRYEARFVGITEDGRWRLCEGPEGDWERGSRPAVLSPDRRVHGLLVLDDGKYEEVRLDAVLPVLHGRYGEDGAVQGLLELSGVPYAGCGVAASALCMDKSLAYLVARSAGIAVPEFRVVAAGEE</sequence>
<dbReference type="GO" id="GO:0008716">
    <property type="term" value="F:D-alanine-D-alanine ligase activity"/>
    <property type="evidence" value="ECO:0007669"/>
    <property type="project" value="TreeGrafter"/>
</dbReference>
<dbReference type="Proteomes" id="UP000305792">
    <property type="component" value="Unassembled WGS sequence"/>
</dbReference>
<accession>A0A4S8PGK7</accession>
<evidence type="ECO:0000313" key="2">
    <source>
        <dbReference type="EMBL" id="THV29668.1"/>
    </source>
</evidence>
<comment type="caution">
    <text evidence="2">The sequence shown here is derived from an EMBL/GenBank/DDBJ whole genome shotgun (WGS) entry which is preliminary data.</text>
</comment>
<dbReference type="InterPro" id="IPR016185">
    <property type="entry name" value="PreATP-grasp_dom_sf"/>
</dbReference>
<proteinExistence type="predicted"/>
<dbReference type="EMBL" id="STGX01000005">
    <property type="protein sequence ID" value="THV29668.1"/>
    <property type="molecule type" value="Genomic_DNA"/>
</dbReference>
<dbReference type="GO" id="GO:0005524">
    <property type="term" value="F:ATP binding"/>
    <property type="evidence" value="ECO:0007669"/>
    <property type="project" value="InterPro"/>
</dbReference>
<dbReference type="Pfam" id="PF01820">
    <property type="entry name" value="Dala_Dala_lig_N"/>
    <property type="match status" value="1"/>
</dbReference>
<dbReference type="Gene3D" id="3.40.50.20">
    <property type="match status" value="1"/>
</dbReference>
<feature type="non-terminal residue" evidence="2">
    <location>
        <position position="157"/>
    </location>
</feature>
<dbReference type="AlphaFoldDB" id="A0A4S8PGK7"/>